<dbReference type="Proteomes" id="UP001066276">
    <property type="component" value="Chromosome 6"/>
</dbReference>
<organism evidence="2 3">
    <name type="scientific">Pleurodeles waltl</name>
    <name type="common">Iberian ribbed newt</name>
    <dbReference type="NCBI Taxonomy" id="8319"/>
    <lineage>
        <taxon>Eukaryota</taxon>
        <taxon>Metazoa</taxon>
        <taxon>Chordata</taxon>
        <taxon>Craniata</taxon>
        <taxon>Vertebrata</taxon>
        <taxon>Euteleostomi</taxon>
        <taxon>Amphibia</taxon>
        <taxon>Batrachia</taxon>
        <taxon>Caudata</taxon>
        <taxon>Salamandroidea</taxon>
        <taxon>Salamandridae</taxon>
        <taxon>Pleurodelinae</taxon>
        <taxon>Pleurodeles</taxon>
    </lineage>
</organism>
<accession>A0AAV7QJZ7</accession>
<proteinExistence type="predicted"/>
<name>A0AAV7QJZ7_PLEWA</name>
<protein>
    <submittedName>
        <fullName evidence="2">Uncharacterized protein</fullName>
    </submittedName>
</protein>
<reference evidence="2" key="1">
    <citation type="journal article" date="2022" name="bioRxiv">
        <title>Sequencing and chromosome-scale assembly of the giantPleurodeles waltlgenome.</title>
        <authorList>
            <person name="Brown T."/>
            <person name="Elewa A."/>
            <person name="Iarovenko S."/>
            <person name="Subramanian E."/>
            <person name="Araus A.J."/>
            <person name="Petzold A."/>
            <person name="Susuki M."/>
            <person name="Suzuki K.-i.T."/>
            <person name="Hayashi T."/>
            <person name="Toyoda A."/>
            <person name="Oliveira C."/>
            <person name="Osipova E."/>
            <person name="Leigh N.D."/>
            <person name="Simon A."/>
            <person name="Yun M.H."/>
        </authorList>
    </citation>
    <scope>NUCLEOTIDE SEQUENCE</scope>
    <source>
        <strain evidence="2">20211129_DDA</strain>
        <tissue evidence="2">Liver</tissue>
    </source>
</reference>
<feature type="region of interest" description="Disordered" evidence="1">
    <location>
        <begin position="78"/>
        <end position="253"/>
    </location>
</feature>
<comment type="caution">
    <text evidence="2">The sequence shown here is derived from an EMBL/GenBank/DDBJ whole genome shotgun (WGS) entry which is preliminary data.</text>
</comment>
<sequence>MEWGQAVFGEHRLTESRTLSSFCSRACALRRIGGFFHSDRLLNARMPRGCQTQKILSVRPTIARQTFQNRTVYYRYADPTPSARGLRPVPQPEDEQQRRRPAVHGVGGLRRAKTLRQAHGPGPPIHPADWRRGGDSAGGRLPTQETADPGRGGARPTKHRRSDMAEPHGAQRSVAAPPESIGPPLRRRRPSECLVGPDPGVHGPPKTVWPKTVCPAPGGRLGVAHSQTKNVHHRFEKRGTAGGATANKKPRLG</sequence>
<gene>
    <name evidence="2" type="ORF">NDU88_007159</name>
</gene>
<evidence type="ECO:0000256" key="1">
    <source>
        <dbReference type="SAM" id="MobiDB-lite"/>
    </source>
</evidence>
<evidence type="ECO:0000313" key="2">
    <source>
        <dbReference type="EMBL" id="KAJ1140821.1"/>
    </source>
</evidence>
<evidence type="ECO:0000313" key="3">
    <source>
        <dbReference type="Proteomes" id="UP001066276"/>
    </source>
</evidence>
<dbReference type="AlphaFoldDB" id="A0AAV7QJZ7"/>
<keyword evidence="3" id="KW-1185">Reference proteome</keyword>
<dbReference type="EMBL" id="JANPWB010000010">
    <property type="protein sequence ID" value="KAJ1140821.1"/>
    <property type="molecule type" value="Genomic_DNA"/>
</dbReference>